<keyword evidence="2" id="KW-1185">Reference proteome</keyword>
<organism evidence="1 2">
    <name type="scientific">Gossypium arboreum</name>
    <name type="common">Tree cotton</name>
    <name type="synonym">Gossypium nanking</name>
    <dbReference type="NCBI Taxonomy" id="29729"/>
    <lineage>
        <taxon>Eukaryota</taxon>
        <taxon>Viridiplantae</taxon>
        <taxon>Streptophyta</taxon>
        <taxon>Embryophyta</taxon>
        <taxon>Tracheophyta</taxon>
        <taxon>Spermatophyta</taxon>
        <taxon>Magnoliopsida</taxon>
        <taxon>eudicotyledons</taxon>
        <taxon>Gunneridae</taxon>
        <taxon>Pentapetalae</taxon>
        <taxon>rosids</taxon>
        <taxon>malvids</taxon>
        <taxon>Malvales</taxon>
        <taxon>Malvaceae</taxon>
        <taxon>Malvoideae</taxon>
        <taxon>Gossypium</taxon>
    </lineage>
</organism>
<dbReference type="EMBL" id="JARKNE010000004">
    <property type="protein sequence ID" value="KAK5836455.1"/>
    <property type="molecule type" value="Genomic_DNA"/>
</dbReference>
<comment type="caution">
    <text evidence="1">The sequence shown here is derived from an EMBL/GenBank/DDBJ whole genome shotgun (WGS) entry which is preliminary data.</text>
</comment>
<evidence type="ECO:0000313" key="1">
    <source>
        <dbReference type="EMBL" id="KAK5836455.1"/>
    </source>
</evidence>
<evidence type="ECO:0000313" key="2">
    <source>
        <dbReference type="Proteomes" id="UP001358586"/>
    </source>
</evidence>
<sequence length="107" mass="12253">MVLKSLSKDFAGFRAAYNLGNKNPMFTLLMKELQSYELMLNGSQLVRREKANIDVAFSSKQNGKHVMKGKVKVFGPPQGERKRTRNPKDLSKSKCFLCSKKWHFKAN</sequence>
<dbReference type="Proteomes" id="UP001358586">
    <property type="component" value="Chromosome 4"/>
</dbReference>
<name>A0ABR0QAU9_GOSAR</name>
<reference evidence="1 2" key="1">
    <citation type="submission" date="2023-03" db="EMBL/GenBank/DDBJ databases">
        <title>WGS of Gossypium arboreum.</title>
        <authorList>
            <person name="Yu D."/>
        </authorList>
    </citation>
    <scope>NUCLEOTIDE SEQUENCE [LARGE SCALE GENOMIC DNA]</scope>
    <source>
        <tissue evidence="1">Leaf</tissue>
    </source>
</reference>
<protein>
    <submittedName>
        <fullName evidence="1">Uncharacterized protein</fullName>
    </submittedName>
</protein>
<accession>A0ABR0QAU9</accession>
<proteinExistence type="predicted"/>
<gene>
    <name evidence="1" type="ORF">PVK06_012244</name>
</gene>